<dbReference type="GO" id="GO:0003677">
    <property type="term" value="F:DNA binding"/>
    <property type="evidence" value="ECO:0007669"/>
    <property type="project" value="UniProtKB-KW"/>
</dbReference>
<evidence type="ECO:0000313" key="6">
    <source>
        <dbReference type="EMBL" id="BCF91147.1"/>
    </source>
</evidence>
<dbReference type="FunFam" id="1.10.10.10:FF:000001">
    <property type="entry name" value="LysR family transcriptional regulator"/>
    <property type="match status" value="1"/>
</dbReference>
<organism evidence="6 7">
    <name type="scientific">Paraburkholderia largidicola</name>
    <dbReference type="NCBI Taxonomy" id="3014751"/>
    <lineage>
        <taxon>Bacteria</taxon>
        <taxon>Pseudomonadati</taxon>
        <taxon>Pseudomonadota</taxon>
        <taxon>Betaproteobacteria</taxon>
        <taxon>Burkholderiales</taxon>
        <taxon>Burkholderiaceae</taxon>
        <taxon>Paraburkholderia</taxon>
    </lineage>
</organism>
<dbReference type="KEGG" id="plad:PPGU16_42140"/>
<comment type="similarity">
    <text evidence="1">Belongs to the LysR transcriptional regulatory family.</text>
</comment>
<dbReference type="InterPro" id="IPR036388">
    <property type="entry name" value="WH-like_DNA-bd_sf"/>
</dbReference>
<feature type="domain" description="HTH lysR-type" evidence="5">
    <location>
        <begin position="1"/>
        <end position="58"/>
    </location>
</feature>
<dbReference type="Proteomes" id="UP000510888">
    <property type="component" value="Chromosome 2"/>
</dbReference>
<dbReference type="Gene3D" id="1.10.10.10">
    <property type="entry name" value="Winged helix-like DNA-binding domain superfamily/Winged helix DNA-binding domain"/>
    <property type="match status" value="1"/>
</dbReference>
<evidence type="ECO:0000256" key="1">
    <source>
        <dbReference type="ARBA" id="ARBA00009437"/>
    </source>
</evidence>
<dbReference type="InterPro" id="IPR000847">
    <property type="entry name" value="LysR_HTH_N"/>
</dbReference>
<evidence type="ECO:0000256" key="4">
    <source>
        <dbReference type="ARBA" id="ARBA00023163"/>
    </source>
</evidence>
<gene>
    <name evidence="6" type="ORF">PPGU16_42140</name>
</gene>
<dbReference type="PANTHER" id="PTHR30346">
    <property type="entry name" value="TRANSCRIPTIONAL DUAL REGULATOR HCAR-RELATED"/>
    <property type="match status" value="1"/>
</dbReference>
<dbReference type="SUPFAM" id="SSF53850">
    <property type="entry name" value="Periplasmic binding protein-like II"/>
    <property type="match status" value="1"/>
</dbReference>
<keyword evidence="4" id="KW-0804">Transcription</keyword>
<dbReference type="InterPro" id="IPR005119">
    <property type="entry name" value="LysR_subst-bd"/>
</dbReference>
<name>A0A7I8BQU3_9BURK</name>
<reference evidence="6 7" key="1">
    <citation type="journal article" date="2020" name="Genes (Basel)">
        <title>Genomic Comparison of Insect Gut Symbionts from Divergent Burkholderia Subclades.</title>
        <authorList>
            <person name="Takeshita K."/>
            <person name="Kikuchi Y."/>
        </authorList>
    </citation>
    <scope>NUCLEOTIDE SEQUENCE [LARGE SCALE GENOMIC DNA]</scope>
    <source>
        <strain evidence="6 7">PGU16</strain>
    </source>
</reference>
<evidence type="ECO:0000256" key="3">
    <source>
        <dbReference type="ARBA" id="ARBA00023125"/>
    </source>
</evidence>
<sequence length="292" mass="31700">MELRHLRYFIAVAERLHFAQAAEALGIAPPTLTVQIQEMERALQTQLFRRTRRSVALTPAGEAFLAEARETIAQFERTLHVGQRAGRGELGRIHIGYVGSAAFSGILQKQLRAFRKARPHVLVQVTEHPMGELPALLEEGRIDVAFVRMPVDLPPSLRAHVLARDAFCAALPAEHPLAAATGPIKARALAGESFVVPEQELGTREIARRGRFNPRIVSAPGTLLAVLTQVSVGVGVAIVPNVLTRVVNLPNVVFKTLAGEPIASEVAAVFRKFEHSPATKKLIAQMTGAPDQ</sequence>
<dbReference type="CDD" id="cd08414">
    <property type="entry name" value="PBP2_LTTR_aromatics_like"/>
    <property type="match status" value="1"/>
</dbReference>
<dbReference type="EMBL" id="AP023175">
    <property type="protein sequence ID" value="BCF91147.1"/>
    <property type="molecule type" value="Genomic_DNA"/>
</dbReference>
<keyword evidence="3" id="KW-0238">DNA-binding</keyword>
<dbReference type="Gene3D" id="3.40.190.10">
    <property type="entry name" value="Periplasmic binding protein-like II"/>
    <property type="match status" value="2"/>
</dbReference>
<proteinExistence type="inferred from homology"/>
<dbReference type="AlphaFoldDB" id="A0A7I8BQU3"/>
<accession>A0A7I8BQU3</accession>
<evidence type="ECO:0000259" key="5">
    <source>
        <dbReference type="PROSITE" id="PS50931"/>
    </source>
</evidence>
<dbReference type="PROSITE" id="PS50931">
    <property type="entry name" value="HTH_LYSR"/>
    <property type="match status" value="1"/>
</dbReference>
<dbReference type="RefSeq" id="WP_180724747.1">
    <property type="nucleotide sequence ID" value="NZ_AP023175.1"/>
</dbReference>
<dbReference type="PANTHER" id="PTHR30346:SF30">
    <property type="entry name" value="SMALL NEUTRAL PROTEASE REGULATORY PROTEIN"/>
    <property type="match status" value="1"/>
</dbReference>
<dbReference type="GO" id="GO:0003700">
    <property type="term" value="F:DNA-binding transcription factor activity"/>
    <property type="evidence" value="ECO:0007669"/>
    <property type="project" value="InterPro"/>
</dbReference>
<dbReference type="Pfam" id="PF00126">
    <property type="entry name" value="HTH_1"/>
    <property type="match status" value="1"/>
</dbReference>
<dbReference type="InterPro" id="IPR036390">
    <property type="entry name" value="WH_DNA-bd_sf"/>
</dbReference>
<protein>
    <submittedName>
        <fullName evidence="6">LysR family transcriptional regulator</fullName>
    </submittedName>
</protein>
<keyword evidence="7" id="KW-1185">Reference proteome</keyword>
<dbReference type="Pfam" id="PF03466">
    <property type="entry name" value="LysR_substrate"/>
    <property type="match status" value="1"/>
</dbReference>
<dbReference type="SUPFAM" id="SSF46785">
    <property type="entry name" value="Winged helix' DNA-binding domain"/>
    <property type="match status" value="1"/>
</dbReference>
<keyword evidence="2" id="KW-0805">Transcription regulation</keyword>
<evidence type="ECO:0000313" key="7">
    <source>
        <dbReference type="Proteomes" id="UP000510888"/>
    </source>
</evidence>
<dbReference type="GO" id="GO:0032993">
    <property type="term" value="C:protein-DNA complex"/>
    <property type="evidence" value="ECO:0007669"/>
    <property type="project" value="TreeGrafter"/>
</dbReference>
<evidence type="ECO:0000256" key="2">
    <source>
        <dbReference type="ARBA" id="ARBA00023015"/>
    </source>
</evidence>